<feature type="compositionally biased region" description="Low complexity" evidence="1">
    <location>
        <begin position="376"/>
        <end position="393"/>
    </location>
</feature>
<dbReference type="Proteomes" id="UP000799429">
    <property type="component" value="Unassembled WGS sequence"/>
</dbReference>
<evidence type="ECO:0000259" key="2">
    <source>
        <dbReference type="Pfam" id="PF10680"/>
    </source>
</evidence>
<evidence type="ECO:0000313" key="3">
    <source>
        <dbReference type="EMBL" id="KAF2834309.1"/>
    </source>
</evidence>
<organism evidence="3 4">
    <name type="scientific">Patellaria atrata CBS 101060</name>
    <dbReference type="NCBI Taxonomy" id="1346257"/>
    <lineage>
        <taxon>Eukaryota</taxon>
        <taxon>Fungi</taxon>
        <taxon>Dikarya</taxon>
        <taxon>Ascomycota</taxon>
        <taxon>Pezizomycotina</taxon>
        <taxon>Dothideomycetes</taxon>
        <taxon>Dothideomycetes incertae sedis</taxon>
        <taxon>Patellariales</taxon>
        <taxon>Patellariaceae</taxon>
        <taxon>Patellaria</taxon>
    </lineage>
</organism>
<feature type="domain" description="Rrn9" evidence="2">
    <location>
        <begin position="110"/>
        <end position="188"/>
    </location>
</feature>
<dbReference type="Pfam" id="PF10680">
    <property type="entry name" value="RRN9"/>
    <property type="match status" value="1"/>
</dbReference>
<feature type="compositionally biased region" description="Basic and acidic residues" evidence="1">
    <location>
        <begin position="46"/>
        <end position="66"/>
    </location>
</feature>
<feature type="compositionally biased region" description="Polar residues" evidence="1">
    <location>
        <begin position="495"/>
        <end position="506"/>
    </location>
</feature>
<feature type="compositionally biased region" description="Basic residues" evidence="1">
    <location>
        <begin position="648"/>
        <end position="660"/>
    </location>
</feature>
<feature type="compositionally biased region" description="Acidic residues" evidence="1">
    <location>
        <begin position="67"/>
        <end position="79"/>
    </location>
</feature>
<feature type="compositionally biased region" description="Polar residues" evidence="1">
    <location>
        <begin position="8"/>
        <end position="20"/>
    </location>
</feature>
<proteinExistence type="predicted"/>
<protein>
    <recommendedName>
        <fullName evidence="2">Rrn9 domain-containing protein</fullName>
    </recommendedName>
</protein>
<evidence type="ECO:0000256" key="1">
    <source>
        <dbReference type="SAM" id="MobiDB-lite"/>
    </source>
</evidence>
<dbReference type="EMBL" id="MU006121">
    <property type="protein sequence ID" value="KAF2834309.1"/>
    <property type="molecule type" value="Genomic_DNA"/>
</dbReference>
<dbReference type="InterPro" id="IPR019622">
    <property type="entry name" value="Rrn9_dom"/>
</dbReference>
<sequence>MSLFGGRPSNTSEEFTTGLSSVVPDLRYDEYEEERGTQVSSSSHSDVTDNDKHENNHNGINKKVEQASEESEESEDSEDEHVTSRPNKFVGSATAWRSYTVKDREVVASLKQLEADDLAIHLYNAHAWKRSLYKKDANTKPASLWVNKRKWVDNHISPSGNTENWTPDEKWTAWPLQSHRVPRAKDRFGARDDGFDTWTVKRRKIEKPSDELDDLMIGLIAKMAKERLISSKISGDSMIQFHEEHRSRSGSRSRSRSLSVRSMNTGLATESGQYSESDTSSLRSVSPASQLSVETTSTKEDSNRSDPVTDHPEGGMNDIFGTASSGSEEDTTLTPTILADDYREREILQSTVRSILGDLDLLLEGLQQSRNYQIRDAASPTETDSSSSISEGSPTRKIQSKLRNPWNDIGNTSGEGRVAPGTARGRPPKPYIQENSESGTDLDMEESGKKVKHGVNRGGRPTIYGKPRPGESYYMMRKRLARTYHDQSGELLDSPNGNSRSMLSKHSSTTSEDESSSSSLTMDTDDYESTSKEVIKDRDPANTIRLNPRDWSEVVGMAAMRGWNAKVVQRAAKRCCLLFGERMSFRTFHEDLPTTSTALGSDIPELEQSSHAKAPMFGGVHLDGFLQTIRRQHGWRGKDEHKSDKRKQEARRRRRHREQS</sequence>
<evidence type="ECO:0000313" key="4">
    <source>
        <dbReference type="Proteomes" id="UP000799429"/>
    </source>
</evidence>
<feature type="compositionally biased region" description="Basic and acidic residues" evidence="1">
    <location>
        <begin position="297"/>
        <end position="313"/>
    </location>
</feature>
<feature type="region of interest" description="Disordered" evidence="1">
    <location>
        <begin position="488"/>
        <end position="543"/>
    </location>
</feature>
<name>A0A9P4S1A8_9PEZI</name>
<accession>A0A9P4S1A8</accession>
<feature type="region of interest" description="Disordered" evidence="1">
    <location>
        <begin position="1"/>
        <end position="89"/>
    </location>
</feature>
<reference evidence="3" key="1">
    <citation type="journal article" date="2020" name="Stud. Mycol.">
        <title>101 Dothideomycetes genomes: a test case for predicting lifestyles and emergence of pathogens.</title>
        <authorList>
            <person name="Haridas S."/>
            <person name="Albert R."/>
            <person name="Binder M."/>
            <person name="Bloem J."/>
            <person name="Labutti K."/>
            <person name="Salamov A."/>
            <person name="Andreopoulos B."/>
            <person name="Baker S."/>
            <person name="Barry K."/>
            <person name="Bills G."/>
            <person name="Bluhm B."/>
            <person name="Cannon C."/>
            <person name="Castanera R."/>
            <person name="Culley D."/>
            <person name="Daum C."/>
            <person name="Ezra D."/>
            <person name="Gonzalez J."/>
            <person name="Henrissat B."/>
            <person name="Kuo A."/>
            <person name="Liang C."/>
            <person name="Lipzen A."/>
            <person name="Lutzoni F."/>
            <person name="Magnuson J."/>
            <person name="Mondo S."/>
            <person name="Nolan M."/>
            <person name="Ohm R."/>
            <person name="Pangilinan J."/>
            <person name="Park H.-J."/>
            <person name="Ramirez L."/>
            <person name="Alfaro M."/>
            <person name="Sun H."/>
            <person name="Tritt A."/>
            <person name="Yoshinaga Y."/>
            <person name="Zwiers L.-H."/>
            <person name="Turgeon B."/>
            <person name="Goodwin S."/>
            <person name="Spatafora J."/>
            <person name="Crous P."/>
            <person name="Grigoriev I."/>
        </authorList>
    </citation>
    <scope>NUCLEOTIDE SEQUENCE</scope>
    <source>
        <strain evidence="3">CBS 101060</strain>
    </source>
</reference>
<feature type="compositionally biased region" description="Basic and acidic residues" evidence="1">
    <location>
        <begin position="636"/>
        <end position="647"/>
    </location>
</feature>
<feature type="region of interest" description="Disordered" evidence="1">
    <location>
        <begin position="631"/>
        <end position="660"/>
    </location>
</feature>
<feature type="region of interest" description="Disordered" evidence="1">
    <location>
        <begin position="374"/>
        <end position="471"/>
    </location>
</feature>
<feature type="region of interest" description="Disordered" evidence="1">
    <location>
        <begin position="240"/>
        <end position="337"/>
    </location>
</feature>
<keyword evidence="4" id="KW-1185">Reference proteome</keyword>
<feature type="compositionally biased region" description="Polar residues" evidence="1">
    <location>
        <begin position="263"/>
        <end position="296"/>
    </location>
</feature>
<dbReference type="OrthoDB" id="5412288at2759"/>
<gene>
    <name evidence="3" type="ORF">M501DRAFT_1020894</name>
</gene>
<comment type="caution">
    <text evidence="3">The sequence shown here is derived from an EMBL/GenBank/DDBJ whole genome shotgun (WGS) entry which is preliminary data.</text>
</comment>
<feature type="compositionally biased region" description="Basic and acidic residues" evidence="1">
    <location>
        <begin position="529"/>
        <end position="540"/>
    </location>
</feature>
<dbReference type="AlphaFoldDB" id="A0A9P4S1A8"/>